<dbReference type="GO" id="GO:0045892">
    <property type="term" value="P:negative regulation of DNA-templated transcription"/>
    <property type="evidence" value="ECO:0007669"/>
    <property type="project" value="UniProtKB-UniRule"/>
</dbReference>
<gene>
    <name evidence="15" type="primary">lexA_2</name>
    <name evidence="13" type="synonym">lexA</name>
    <name evidence="15" type="ORF">CROST_024270</name>
</gene>
<dbReference type="PANTHER" id="PTHR33516">
    <property type="entry name" value="LEXA REPRESSOR"/>
    <property type="match status" value="1"/>
</dbReference>
<keyword evidence="5 13" id="KW-0227">DNA damage</keyword>
<evidence type="ECO:0000256" key="7">
    <source>
        <dbReference type="ARBA" id="ARBA00022813"/>
    </source>
</evidence>
<feature type="site" description="Cleavage; by autolysis" evidence="13">
    <location>
        <begin position="94"/>
        <end position="95"/>
    </location>
</feature>
<evidence type="ECO:0000256" key="4">
    <source>
        <dbReference type="ARBA" id="ARBA00022705"/>
    </source>
</evidence>
<evidence type="ECO:0000313" key="15">
    <source>
        <dbReference type="EMBL" id="URZ11710.1"/>
    </source>
</evidence>
<dbReference type="CDD" id="cd00090">
    <property type="entry name" value="HTH_ARSR"/>
    <property type="match status" value="1"/>
</dbReference>
<dbReference type="GO" id="GO:0003677">
    <property type="term" value="F:DNA binding"/>
    <property type="evidence" value="ECO:0007669"/>
    <property type="project" value="UniProtKB-UniRule"/>
</dbReference>
<evidence type="ECO:0000256" key="6">
    <source>
        <dbReference type="ARBA" id="ARBA00022801"/>
    </source>
</evidence>
<dbReference type="InterPro" id="IPR011991">
    <property type="entry name" value="ArsR-like_HTH"/>
</dbReference>
<dbReference type="InterPro" id="IPR006199">
    <property type="entry name" value="LexA_DNA-bd_dom"/>
</dbReference>
<evidence type="ECO:0000256" key="14">
    <source>
        <dbReference type="RuleBase" id="RU003991"/>
    </source>
</evidence>
<dbReference type="GO" id="GO:0006508">
    <property type="term" value="P:proteolysis"/>
    <property type="evidence" value="ECO:0007669"/>
    <property type="project" value="InterPro"/>
</dbReference>
<dbReference type="FunFam" id="2.10.109.10:FF:000001">
    <property type="entry name" value="LexA repressor"/>
    <property type="match status" value="1"/>
</dbReference>
<dbReference type="InterPro" id="IPR006197">
    <property type="entry name" value="Peptidase_S24_LexA"/>
</dbReference>
<protein>
    <recommendedName>
        <fullName evidence="13">LexA repressor</fullName>
        <ecNumber evidence="13">3.4.21.88</ecNumber>
    </recommendedName>
</protein>
<evidence type="ECO:0000256" key="9">
    <source>
        <dbReference type="ARBA" id="ARBA00023125"/>
    </source>
</evidence>
<keyword evidence="12 13" id="KW-0742">SOS response</keyword>
<evidence type="ECO:0000313" key="16">
    <source>
        <dbReference type="Proteomes" id="UP000190951"/>
    </source>
</evidence>
<dbReference type="PRINTS" id="PR00726">
    <property type="entry name" value="LEXASERPTASE"/>
</dbReference>
<keyword evidence="11 13" id="KW-0234">DNA repair</keyword>
<accession>A0A1S8L4W2</accession>
<keyword evidence="7 13" id="KW-0068">Autocatalytic cleavage</keyword>
<evidence type="ECO:0000256" key="1">
    <source>
        <dbReference type="ARBA" id="ARBA00007484"/>
    </source>
</evidence>
<dbReference type="Proteomes" id="UP000190951">
    <property type="component" value="Chromosome"/>
</dbReference>
<evidence type="ECO:0000256" key="3">
    <source>
        <dbReference type="ARBA" id="ARBA00022491"/>
    </source>
</evidence>
<comment type="subunit">
    <text evidence="2 13">Homodimer.</text>
</comment>
<dbReference type="InterPro" id="IPR015927">
    <property type="entry name" value="Peptidase_S24_S26A/B/C"/>
</dbReference>
<dbReference type="SUPFAM" id="SSF46785">
    <property type="entry name" value="Winged helix' DNA-binding domain"/>
    <property type="match status" value="1"/>
</dbReference>
<dbReference type="SUPFAM" id="SSF51306">
    <property type="entry name" value="LexA/Signal peptidase"/>
    <property type="match status" value="1"/>
</dbReference>
<dbReference type="CDD" id="cd06529">
    <property type="entry name" value="S24_LexA-like"/>
    <property type="match status" value="1"/>
</dbReference>
<comment type="function">
    <text evidence="13">Represses a number of genes involved in the response to DNA damage (SOS response), including recA and lexA. In the presence of single-stranded DNA, RecA interacts with LexA causing an autocatalytic cleavage which disrupts the DNA-binding part of LexA, leading to derepression of the SOS regulon and eventually DNA repair.</text>
</comment>
<comment type="catalytic activity">
    <reaction evidence="13">
        <text>Hydrolysis of Ala-|-Gly bond in repressor LexA.</text>
        <dbReference type="EC" id="3.4.21.88"/>
    </reaction>
</comment>
<keyword evidence="8 13" id="KW-0805">Transcription regulation</keyword>
<dbReference type="InterPro" id="IPR036390">
    <property type="entry name" value="WH_DNA-bd_sf"/>
</dbReference>
<dbReference type="Pfam" id="PF00717">
    <property type="entry name" value="Peptidase_S24"/>
    <property type="match status" value="1"/>
</dbReference>
<dbReference type="FunFam" id="1.10.10.10:FF:000009">
    <property type="entry name" value="LexA repressor"/>
    <property type="match status" value="1"/>
</dbReference>
<keyword evidence="4 13" id="KW-0235">DNA replication</keyword>
<dbReference type="PANTHER" id="PTHR33516:SF2">
    <property type="entry name" value="LEXA REPRESSOR-RELATED"/>
    <property type="match status" value="1"/>
</dbReference>
<dbReference type="GO" id="GO:0004252">
    <property type="term" value="F:serine-type endopeptidase activity"/>
    <property type="evidence" value="ECO:0007669"/>
    <property type="project" value="UniProtKB-UniRule"/>
</dbReference>
<dbReference type="EMBL" id="CP096983">
    <property type="protein sequence ID" value="URZ11710.1"/>
    <property type="molecule type" value="Genomic_DNA"/>
</dbReference>
<organism evidence="15 16">
    <name type="scientific">Clostridium felsineum</name>
    <dbReference type="NCBI Taxonomy" id="36839"/>
    <lineage>
        <taxon>Bacteria</taxon>
        <taxon>Bacillati</taxon>
        <taxon>Bacillota</taxon>
        <taxon>Clostridia</taxon>
        <taxon>Eubacteriales</taxon>
        <taxon>Clostridiaceae</taxon>
        <taxon>Clostridium</taxon>
    </lineage>
</organism>
<dbReference type="InterPro" id="IPR036286">
    <property type="entry name" value="LexA/Signal_pep-like_sf"/>
</dbReference>
<dbReference type="KEGG" id="crw:CROST_024270"/>
<dbReference type="Pfam" id="PF01726">
    <property type="entry name" value="LexA_DNA_bind"/>
    <property type="match status" value="1"/>
</dbReference>
<dbReference type="Gene3D" id="2.10.109.10">
    <property type="entry name" value="Umud Fragment, subunit A"/>
    <property type="match status" value="1"/>
</dbReference>
<dbReference type="InterPro" id="IPR050077">
    <property type="entry name" value="LexA_repressor"/>
</dbReference>
<keyword evidence="3 13" id="KW-0678">Repressor</keyword>
<feature type="active site" description="For autocatalytic cleavage activity" evidence="13">
    <location>
        <position position="130"/>
    </location>
</feature>
<evidence type="ECO:0000256" key="2">
    <source>
        <dbReference type="ARBA" id="ARBA00011738"/>
    </source>
</evidence>
<evidence type="ECO:0000256" key="8">
    <source>
        <dbReference type="ARBA" id="ARBA00023015"/>
    </source>
</evidence>
<evidence type="ECO:0000256" key="5">
    <source>
        <dbReference type="ARBA" id="ARBA00022763"/>
    </source>
</evidence>
<evidence type="ECO:0000256" key="12">
    <source>
        <dbReference type="ARBA" id="ARBA00023236"/>
    </source>
</evidence>
<dbReference type="STRING" id="84029.CROST_25580"/>
<dbReference type="InterPro" id="IPR039418">
    <property type="entry name" value="LexA-like"/>
</dbReference>
<keyword evidence="6 13" id="KW-0378">Hydrolase</keyword>
<dbReference type="EC" id="3.4.21.88" evidence="13"/>
<comment type="similarity">
    <text evidence="1 13 14">Belongs to the peptidase S24 family.</text>
</comment>
<dbReference type="GO" id="GO:0009432">
    <property type="term" value="P:SOS response"/>
    <property type="evidence" value="ECO:0007669"/>
    <property type="project" value="UniProtKB-UniRule"/>
</dbReference>
<dbReference type="GO" id="GO:0006281">
    <property type="term" value="P:DNA repair"/>
    <property type="evidence" value="ECO:0007669"/>
    <property type="project" value="UniProtKB-UniRule"/>
</dbReference>
<dbReference type="NCBIfam" id="TIGR00498">
    <property type="entry name" value="lexA"/>
    <property type="match status" value="1"/>
</dbReference>
<dbReference type="InterPro" id="IPR036388">
    <property type="entry name" value="WH-like_DNA-bd_sf"/>
</dbReference>
<evidence type="ECO:0000256" key="13">
    <source>
        <dbReference type="HAMAP-Rule" id="MF_00015"/>
    </source>
</evidence>
<dbReference type="Gene3D" id="1.10.10.10">
    <property type="entry name" value="Winged helix-like DNA-binding domain superfamily/Winged helix DNA-binding domain"/>
    <property type="match status" value="1"/>
</dbReference>
<feature type="active site" description="For autocatalytic cleavage activity" evidence="13">
    <location>
        <position position="167"/>
    </location>
</feature>
<keyword evidence="9 13" id="KW-0238">DNA-binding</keyword>
<name>A0A1S8L4W2_9CLOT</name>
<evidence type="ECO:0000256" key="11">
    <source>
        <dbReference type="ARBA" id="ARBA00023204"/>
    </source>
</evidence>
<dbReference type="AlphaFoldDB" id="A0A1S8L4W2"/>
<proteinExistence type="inferred from homology"/>
<keyword evidence="16" id="KW-1185">Reference proteome</keyword>
<feature type="DNA-binding region" description="H-T-H motif" evidence="13">
    <location>
        <begin position="33"/>
        <end position="53"/>
    </location>
</feature>
<dbReference type="GO" id="GO:0006260">
    <property type="term" value="P:DNA replication"/>
    <property type="evidence" value="ECO:0007669"/>
    <property type="project" value="UniProtKB-UniRule"/>
</dbReference>
<sequence>MCKLAADKTRDVQSEIYEFIRQEVLDKGYPPSVREICAKVGLSSTSTVHGHLSRLEKKGLIRRDPTKPRAIELIKDPISKREMIDIPIVGKVQAGQPILAVENIEDYLTIPLNFVKNTNELFILKISGNSMIEAGIYEDDLAIIEKTNYAQNGDIVVALIENDATIKRFFKEKNQIRLQPENHTMEPIIVDNCEVIGKLVGIYRRY</sequence>
<reference evidence="15 16" key="1">
    <citation type="submission" date="2022-04" db="EMBL/GenBank/DDBJ databases">
        <title>Genome sequence of C. roseum typestrain.</title>
        <authorList>
            <person name="Poehlein A."/>
            <person name="Schoch T."/>
            <person name="Duerre P."/>
            <person name="Daniel R."/>
        </authorList>
    </citation>
    <scope>NUCLEOTIDE SEQUENCE [LARGE SCALE GENOMIC DNA]</scope>
    <source>
        <strain evidence="15 16">DSM 7320</strain>
    </source>
</reference>
<keyword evidence="10 13" id="KW-0804">Transcription</keyword>
<dbReference type="HAMAP" id="MF_00015">
    <property type="entry name" value="LexA"/>
    <property type="match status" value="1"/>
</dbReference>
<dbReference type="InterPro" id="IPR006200">
    <property type="entry name" value="LexA"/>
</dbReference>
<evidence type="ECO:0000256" key="10">
    <source>
        <dbReference type="ARBA" id="ARBA00023163"/>
    </source>
</evidence>